<name>A0A4R2R5E8_9PSEU</name>
<dbReference type="CDD" id="cd06242">
    <property type="entry name" value="M14-like"/>
    <property type="match status" value="1"/>
</dbReference>
<dbReference type="GO" id="GO:0005615">
    <property type="term" value="C:extracellular space"/>
    <property type="evidence" value="ECO:0007669"/>
    <property type="project" value="TreeGrafter"/>
</dbReference>
<feature type="region of interest" description="Disordered" evidence="8">
    <location>
        <begin position="30"/>
        <end position="49"/>
    </location>
</feature>
<feature type="signal peptide" evidence="9">
    <location>
        <begin position="1"/>
        <end position="31"/>
    </location>
</feature>
<evidence type="ECO:0000256" key="3">
    <source>
        <dbReference type="ARBA" id="ARBA00022670"/>
    </source>
</evidence>
<dbReference type="GO" id="GO:0008270">
    <property type="term" value="F:zinc ion binding"/>
    <property type="evidence" value="ECO:0007669"/>
    <property type="project" value="InterPro"/>
</dbReference>
<evidence type="ECO:0000313" key="12">
    <source>
        <dbReference type="Proteomes" id="UP000294911"/>
    </source>
</evidence>
<evidence type="ECO:0000256" key="9">
    <source>
        <dbReference type="SAM" id="SignalP"/>
    </source>
</evidence>
<evidence type="ECO:0000313" key="11">
    <source>
        <dbReference type="EMBL" id="TCP57257.1"/>
    </source>
</evidence>
<comment type="caution">
    <text evidence="7">Lacks conserved residue(s) required for the propagation of feature annotation.</text>
</comment>
<feature type="chain" id="PRO_5020744421" evidence="9">
    <location>
        <begin position="32"/>
        <end position="428"/>
    </location>
</feature>
<dbReference type="SUPFAM" id="SSF53187">
    <property type="entry name" value="Zn-dependent exopeptidases"/>
    <property type="match status" value="1"/>
</dbReference>
<evidence type="ECO:0000256" key="8">
    <source>
        <dbReference type="SAM" id="MobiDB-lite"/>
    </source>
</evidence>
<dbReference type="OrthoDB" id="9758209at2"/>
<comment type="similarity">
    <text evidence="2 7">Belongs to the peptidase M14 family.</text>
</comment>
<keyword evidence="5" id="KW-0862">Zinc</keyword>
<proteinExistence type="inferred from homology"/>
<dbReference type="Gene3D" id="3.40.630.10">
    <property type="entry name" value="Zn peptidases"/>
    <property type="match status" value="1"/>
</dbReference>
<evidence type="ECO:0000256" key="6">
    <source>
        <dbReference type="ARBA" id="ARBA00023049"/>
    </source>
</evidence>
<keyword evidence="9" id="KW-0732">Signal</keyword>
<evidence type="ECO:0000256" key="4">
    <source>
        <dbReference type="ARBA" id="ARBA00022801"/>
    </source>
</evidence>
<dbReference type="Pfam" id="PF00246">
    <property type="entry name" value="Peptidase_M14"/>
    <property type="match status" value="1"/>
</dbReference>
<protein>
    <submittedName>
        <fullName evidence="11">Zinc carboxypeptidase</fullName>
    </submittedName>
</protein>
<keyword evidence="6" id="KW-0482">Metalloprotease</keyword>
<evidence type="ECO:0000256" key="5">
    <source>
        <dbReference type="ARBA" id="ARBA00022833"/>
    </source>
</evidence>
<dbReference type="SMART" id="SM00631">
    <property type="entry name" value="Zn_pept"/>
    <property type="match status" value="1"/>
</dbReference>
<dbReference type="EMBL" id="SLXQ01000001">
    <property type="protein sequence ID" value="TCP57257.1"/>
    <property type="molecule type" value="Genomic_DNA"/>
</dbReference>
<feature type="domain" description="Peptidase M14" evidence="10">
    <location>
        <begin position="50"/>
        <end position="319"/>
    </location>
</feature>
<dbReference type="PANTHER" id="PTHR11705">
    <property type="entry name" value="PROTEASE FAMILY M14 CARBOXYPEPTIDASE A,B"/>
    <property type="match status" value="1"/>
</dbReference>
<comment type="caution">
    <text evidence="11">The sequence shown here is derived from an EMBL/GenBank/DDBJ whole genome shotgun (WGS) entry which is preliminary data.</text>
</comment>
<evidence type="ECO:0000256" key="1">
    <source>
        <dbReference type="ARBA" id="ARBA00001947"/>
    </source>
</evidence>
<keyword evidence="11" id="KW-0121">Carboxypeptidase</keyword>
<dbReference type="AlphaFoldDB" id="A0A4R2R5E8"/>
<dbReference type="RefSeq" id="WP_132875756.1">
    <property type="nucleotide sequence ID" value="NZ_SLXQ01000001.1"/>
</dbReference>
<accession>A0A4R2R5E8</accession>
<comment type="cofactor">
    <cofactor evidence="1">
        <name>Zn(2+)</name>
        <dbReference type="ChEBI" id="CHEBI:29105"/>
    </cofactor>
</comment>
<gene>
    <name evidence="11" type="ORF">EV191_1011210</name>
</gene>
<evidence type="ECO:0000256" key="2">
    <source>
        <dbReference type="ARBA" id="ARBA00005988"/>
    </source>
</evidence>
<organism evidence="11 12">
    <name type="scientific">Tamaricihabitans halophyticus</name>
    <dbReference type="NCBI Taxonomy" id="1262583"/>
    <lineage>
        <taxon>Bacteria</taxon>
        <taxon>Bacillati</taxon>
        <taxon>Actinomycetota</taxon>
        <taxon>Actinomycetes</taxon>
        <taxon>Pseudonocardiales</taxon>
        <taxon>Pseudonocardiaceae</taxon>
        <taxon>Tamaricihabitans</taxon>
    </lineage>
</organism>
<keyword evidence="3" id="KW-0645">Protease</keyword>
<keyword evidence="12" id="KW-1185">Reference proteome</keyword>
<dbReference type="InterPro" id="IPR000834">
    <property type="entry name" value="Peptidase_M14"/>
</dbReference>
<dbReference type="PROSITE" id="PS52035">
    <property type="entry name" value="PEPTIDASE_M14"/>
    <property type="match status" value="1"/>
</dbReference>
<dbReference type="GO" id="GO:0006508">
    <property type="term" value="P:proteolysis"/>
    <property type="evidence" value="ECO:0007669"/>
    <property type="project" value="UniProtKB-KW"/>
</dbReference>
<dbReference type="GO" id="GO:0004181">
    <property type="term" value="F:metallocarboxypeptidase activity"/>
    <property type="evidence" value="ECO:0007669"/>
    <property type="project" value="InterPro"/>
</dbReference>
<evidence type="ECO:0000256" key="7">
    <source>
        <dbReference type="PROSITE-ProRule" id="PRU01379"/>
    </source>
</evidence>
<sequence>MRTSRSAIAPRLLSAVAALALTVGLAGTATADESTVEPPRTGFEESGGERWTSLDEEAAFLAEIAADRPNVAVDQVGASVQGRPLQLVRINEAKKPRNTVLLVCSQHGDEPAGREACLSTIRNLAYPQDGPTFPRGTEVLVLPNANPDGHAANTRENADGTDINRDHLALGTPEARAIAEVIRDDRPDIVQDLHEFGPRPPYYVKDFLSLWPRNLNTHDAVYEESVRLNDDYVRPAVEAAGFSTGIYGITTDPETGEPIEQIAGDGQERILRNTTGIKNSVGLLSETRTDSVTGEPPAQNNQNRVNAHLAELTGTMRLVEERGMQLAKATMTARTAGYGSKAPIYLGGADNEEPTPEQIIDPAPCGYRLTGEQYDSVTEKLALHGVRSWPIGQDRYVPLRQEMRALVPLLLDERAAEHLTTGTPVACR</sequence>
<dbReference type="PANTHER" id="PTHR11705:SF143">
    <property type="entry name" value="SLL0236 PROTEIN"/>
    <property type="match status" value="1"/>
</dbReference>
<reference evidence="11 12" key="1">
    <citation type="submission" date="2019-03" db="EMBL/GenBank/DDBJ databases">
        <title>Genomic Encyclopedia of Type Strains, Phase IV (KMG-IV): sequencing the most valuable type-strain genomes for metagenomic binning, comparative biology and taxonomic classification.</title>
        <authorList>
            <person name="Goeker M."/>
        </authorList>
    </citation>
    <scope>NUCLEOTIDE SEQUENCE [LARGE SCALE GENOMIC DNA]</scope>
    <source>
        <strain evidence="11 12">DSM 45765</strain>
    </source>
</reference>
<dbReference type="Proteomes" id="UP000294911">
    <property type="component" value="Unassembled WGS sequence"/>
</dbReference>
<evidence type="ECO:0000259" key="10">
    <source>
        <dbReference type="PROSITE" id="PS52035"/>
    </source>
</evidence>
<keyword evidence="4" id="KW-0378">Hydrolase</keyword>